<protein>
    <submittedName>
        <fullName evidence="2">Uncharacterized protein</fullName>
    </submittedName>
</protein>
<name>A0A1F6P9K4_9BACT</name>
<evidence type="ECO:0000256" key="1">
    <source>
        <dbReference type="SAM" id="Phobius"/>
    </source>
</evidence>
<gene>
    <name evidence="2" type="ORF">A2563_04260</name>
</gene>
<comment type="caution">
    <text evidence="2">The sequence shown here is derived from an EMBL/GenBank/DDBJ whole genome shotgun (WGS) entry which is preliminary data.</text>
</comment>
<dbReference type="Proteomes" id="UP000176634">
    <property type="component" value="Unassembled WGS sequence"/>
</dbReference>
<keyword evidence="1" id="KW-0472">Membrane</keyword>
<reference evidence="2 3" key="1">
    <citation type="journal article" date="2016" name="Nat. Commun.">
        <title>Thousands of microbial genomes shed light on interconnected biogeochemical processes in an aquifer system.</title>
        <authorList>
            <person name="Anantharaman K."/>
            <person name="Brown C.T."/>
            <person name="Hug L.A."/>
            <person name="Sharon I."/>
            <person name="Castelle C.J."/>
            <person name="Probst A.J."/>
            <person name="Thomas B.C."/>
            <person name="Singh A."/>
            <person name="Wilkins M.J."/>
            <person name="Karaoz U."/>
            <person name="Brodie E.L."/>
            <person name="Williams K.H."/>
            <person name="Hubbard S.S."/>
            <person name="Banfield J.F."/>
        </authorList>
    </citation>
    <scope>NUCLEOTIDE SEQUENCE [LARGE SCALE GENOMIC DNA]</scope>
</reference>
<dbReference type="EMBL" id="MFRA01000005">
    <property type="protein sequence ID" value="OGH92851.1"/>
    <property type="molecule type" value="Genomic_DNA"/>
</dbReference>
<dbReference type="STRING" id="1798705.A2563_04260"/>
<dbReference type="AlphaFoldDB" id="A0A1F6P9K4"/>
<feature type="transmembrane region" description="Helical" evidence="1">
    <location>
        <begin position="20"/>
        <end position="40"/>
    </location>
</feature>
<evidence type="ECO:0000313" key="2">
    <source>
        <dbReference type="EMBL" id="OGH92851.1"/>
    </source>
</evidence>
<sequence length="264" mass="30782">MSLHKNNFLSNPVLFLLRQIYRVFFIWPFQFVVIVFSFFAKSNQFADKEKSPYCFIITSVIYPKPGKQIQYNAPRSVFSPEDRAKQTQQTIDSIRSRVPGAKIILVESGLQKALPFDVDKKADQYIYVGDNKLVRWSCDSKQKSLGEIMMLYFAMKKFEFSADFYFKISGRYFLNEEFDLNAWKQGDFVLQYIKEDYICTRLYGFRSSVFSVWKYALLKGIPLTMVAYPIENTLAKYIPRNRVHRLVRLGVSGVGASSSEIIRD</sequence>
<keyword evidence="1" id="KW-0812">Transmembrane</keyword>
<proteinExistence type="predicted"/>
<accession>A0A1F6P9K4</accession>
<organism evidence="2 3">
    <name type="scientific">Candidatus Magasanikbacteria bacterium RIFOXYD1_FULL_40_23</name>
    <dbReference type="NCBI Taxonomy" id="1798705"/>
    <lineage>
        <taxon>Bacteria</taxon>
        <taxon>Candidatus Magasanikiibacteriota</taxon>
    </lineage>
</organism>
<evidence type="ECO:0000313" key="3">
    <source>
        <dbReference type="Proteomes" id="UP000176634"/>
    </source>
</evidence>
<keyword evidence="1" id="KW-1133">Transmembrane helix</keyword>